<feature type="transmembrane region" description="Helical" evidence="6">
    <location>
        <begin position="138"/>
        <end position="158"/>
    </location>
</feature>
<dbReference type="EMBL" id="CP126665">
    <property type="protein sequence ID" value="WKA09818.1"/>
    <property type="molecule type" value="Genomic_DNA"/>
</dbReference>
<accession>A0ABY9DQ14</accession>
<feature type="transmembrane region" description="Helical" evidence="6">
    <location>
        <begin position="45"/>
        <end position="64"/>
    </location>
</feature>
<evidence type="ECO:0000313" key="7">
    <source>
        <dbReference type="EMBL" id="WKA09818.1"/>
    </source>
</evidence>
<reference evidence="7 8" key="1">
    <citation type="journal article" date="2023" name="Hortic Res">
        <title>The complete reference genome for grapevine (Vitis vinifera L.) genetics and breeding.</title>
        <authorList>
            <person name="Shi X."/>
            <person name="Cao S."/>
            <person name="Wang X."/>
            <person name="Huang S."/>
            <person name="Wang Y."/>
            <person name="Liu Z."/>
            <person name="Liu W."/>
            <person name="Leng X."/>
            <person name="Peng Y."/>
            <person name="Wang N."/>
            <person name="Wang Y."/>
            <person name="Ma Z."/>
            <person name="Xu X."/>
            <person name="Zhang F."/>
            <person name="Xue H."/>
            <person name="Zhong H."/>
            <person name="Wang Y."/>
            <person name="Zhang K."/>
            <person name="Velt A."/>
            <person name="Avia K."/>
            <person name="Holtgrawe D."/>
            <person name="Grimplet J."/>
            <person name="Matus J.T."/>
            <person name="Ware D."/>
            <person name="Wu X."/>
            <person name="Wang H."/>
            <person name="Liu C."/>
            <person name="Fang Y."/>
            <person name="Rustenholz C."/>
            <person name="Cheng Z."/>
            <person name="Xiao H."/>
            <person name="Zhou Y."/>
        </authorList>
    </citation>
    <scope>NUCLEOTIDE SEQUENCE [LARGE SCALE GENOMIC DNA]</scope>
    <source>
        <strain evidence="8">cv. Pinot noir / PN40024</strain>
        <tissue evidence="7">Leaf</tissue>
    </source>
</reference>
<gene>
    <name evidence="7" type="ORF">VitviT2T_027435</name>
</gene>
<keyword evidence="8" id="KW-1185">Reference proteome</keyword>
<comment type="subcellular location">
    <subcellularLocation>
        <location evidence="1">Membrane</location>
        <topology evidence="1">Multi-pass membrane protein</topology>
    </subcellularLocation>
</comment>
<dbReference type="Proteomes" id="UP001227230">
    <property type="component" value="Chromosome 18"/>
</dbReference>
<comment type="similarity">
    <text evidence="2">Belongs to the nucleobase:cation symporter-2 (NCS2) (TC 2.A.40) family.</text>
</comment>
<feature type="transmembrane region" description="Helical" evidence="6">
    <location>
        <begin position="465"/>
        <end position="484"/>
    </location>
</feature>
<feature type="transmembrane region" description="Helical" evidence="6">
    <location>
        <begin position="76"/>
        <end position="94"/>
    </location>
</feature>
<feature type="transmembrane region" description="Helical" evidence="6">
    <location>
        <begin position="164"/>
        <end position="184"/>
    </location>
</feature>
<protein>
    <recommendedName>
        <fullName evidence="9">Nucleobase-ascorbate transporter 7</fullName>
    </recommendedName>
</protein>
<keyword evidence="5 6" id="KW-0472">Membrane</keyword>
<dbReference type="Pfam" id="PF00860">
    <property type="entry name" value="Xan_ur_permease"/>
    <property type="match status" value="1"/>
</dbReference>
<keyword evidence="4 6" id="KW-1133">Transmembrane helix</keyword>
<evidence type="ECO:0000256" key="4">
    <source>
        <dbReference type="ARBA" id="ARBA00022989"/>
    </source>
</evidence>
<feature type="transmembrane region" description="Helical" evidence="6">
    <location>
        <begin position="395"/>
        <end position="415"/>
    </location>
</feature>
<feature type="transmembrane region" description="Helical" evidence="6">
    <location>
        <begin position="328"/>
        <end position="349"/>
    </location>
</feature>
<sequence length="533" mass="58071">MAGDAAGGGDSAGDLQPHPVLEQLPGIQYCMNSPPPWPEAILLGFQHYLLTLGITVLIPSILVPQMGGGNDEKARAIQTLLFVSGLNTLLQSFFGTRLPNMVVGSYAFLVPATSILLSKRYNKFEDPLERYEQTMRGIQGALIATSFFQMIVGFLGLWRNVVRLISPLSAVPLVTSTAVGLYHLGFPMLGRCVEVGCPELILMVFISQYVPHFMKSKRAIYDRYAMLFSVPIVWSYAHILTASGVYDGKPPNTQISCRTDRSGLVGGSPWIRIPSPFQWGTPTFNAGEAFAMMAASFVALIESTGTFIATSRYGSATPIPPSVISRGAGWLGIGVLLNGFFGAVTGSTISVENVGLLAVTRVGSRRVIQISAGFMIFFSVLGKFGAVFASIPLPIIAALYCVFFAYVFSSGLGFLQFCNLNSFRTKFILGFSIFMGFSIPQYLEEYQLSSRPGHVHTNSGPFNDMMTVIFMSNATVAAMIALLLDTTLSWGKDGGSNDSGSHWWRKFSSYNSDVRSDEFYALPFKLNKFFPAH</sequence>
<evidence type="ECO:0000256" key="5">
    <source>
        <dbReference type="ARBA" id="ARBA00023136"/>
    </source>
</evidence>
<name>A0ABY9DQ14_VITVI</name>
<feature type="transmembrane region" description="Helical" evidence="6">
    <location>
        <begin position="100"/>
        <end position="117"/>
    </location>
</feature>
<evidence type="ECO:0000256" key="6">
    <source>
        <dbReference type="SAM" id="Phobius"/>
    </source>
</evidence>
<proteinExistence type="inferred from homology"/>
<evidence type="ECO:0000256" key="1">
    <source>
        <dbReference type="ARBA" id="ARBA00004141"/>
    </source>
</evidence>
<feature type="transmembrane region" description="Helical" evidence="6">
    <location>
        <begin position="224"/>
        <end position="246"/>
    </location>
</feature>
<evidence type="ECO:0000313" key="8">
    <source>
        <dbReference type="Proteomes" id="UP001227230"/>
    </source>
</evidence>
<dbReference type="NCBIfam" id="NF037981">
    <property type="entry name" value="NCS2_1"/>
    <property type="match status" value="1"/>
</dbReference>
<evidence type="ECO:0000256" key="2">
    <source>
        <dbReference type="ARBA" id="ARBA00008821"/>
    </source>
</evidence>
<dbReference type="PANTHER" id="PTHR11119">
    <property type="entry name" value="XANTHINE-URACIL / VITAMIN C PERMEASE FAMILY MEMBER"/>
    <property type="match status" value="1"/>
</dbReference>
<feature type="transmembrane region" description="Helical" evidence="6">
    <location>
        <begin position="370"/>
        <end position="389"/>
    </location>
</feature>
<organism evidence="7 8">
    <name type="scientific">Vitis vinifera</name>
    <name type="common">Grape</name>
    <dbReference type="NCBI Taxonomy" id="29760"/>
    <lineage>
        <taxon>Eukaryota</taxon>
        <taxon>Viridiplantae</taxon>
        <taxon>Streptophyta</taxon>
        <taxon>Embryophyta</taxon>
        <taxon>Tracheophyta</taxon>
        <taxon>Spermatophyta</taxon>
        <taxon>Magnoliopsida</taxon>
        <taxon>eudicotyledons</taxon>
        <taxon>Gunneridae</taxon>
        <taxon>Pentapetalae</taxon>
        <taxon>rosids</taxon>
        <taxon>Vitales</taxon>
        <taxon>Vitaceae</taxon>
        <taxon>Viteae</taxon>
        <taxon>Vitis</taxon>
    </lineage>
</organism>
<evidence type="ECO:0008006" key="9">
    <source>
        <dbReference type="Google" id="ProtNLM"/>
    </source>
</evidence>
<evidence type="ECO:0000256" key="3">
    <source>
        <dbReference type="ARBA" id="ARBA00022692"/>
    </source>
</evidence>
<keyword evidence="3 6" id="KW-0812">Transmembrane</keyword>
<dbReference type="InterPro" id="IPR006043">
    <property type="entry name" value="NCS2"/>
</dbReference>